<dbReference type="CDD" id="cd22157">
    <property type="entry name" value="F-box_AtFBW1-like"/>
    <property type="match status" value="1"/>
</dbReference>
<dbReference type="Proteomes" id="UP000790787">
    <property type="component" value="Chromosome 17"/>
</dbReference>
<dbReference type="InterPro" id="IPR001810">
    <property type="entry name" value="F-box_dom"/>
</dbReference>
<dbReference type="InterPro" id="IPR006527">
    <property type="entry name" value="F-box-assoc_dom_typ1"/>
</dbReference>
<dbReference type="Gene3D" id="1.20.1280.50">
    <property type="match status" value="1"/>
</dbReference>
<dbReference type="PROSITE" id="PS50181">
    <property type="entry name" value="FBOX"/>
    <property type="match status" value="1"/>
</dbReference>
<proteinExistence type="predicted"/>
<reference evidence="2" key="1">
    <citation type="journal article" date="2014" name="Nat. Commun.">
        <title>The tobacco genome sequence and its comparison with those of tomato and potato.</title>
        <authorList>
            <person name="Sierro N."/>
            <person name="Battey J.N."/>
            <person name="Ouadi S."/>
            <person name="Bakaher N."/>
            <person name="Bovet L."/>
            <person name="Willig A."/>
            <person name="Goepfert S."/>
            <person name="Peitsch M.C."/>
            <person name="Ivanov N.V."/>
        </authorList>
    </citation>
    <scope>NUCLEOTIDE SEQUENCE [LARGE SCALE GENOMIC DNA]</scope>
</reference>
<dbReference type="STRING" id="4097.A0A1S3ZPI2"/>
<evidence type="ECO:0000313" key="3">
    <source>
        <dbReference type="RefSeq" id="XP_016466440.1"/>
    </source>
</evidence>
<dbReference type="Pfam" id="PF07734">
    <property type="entry name" value="FBA_1"/>
    <property type="match status" value="1"/>
</dbReference>
<organism evidence="2 3">
    <name type="scientific">Nicotiana tabacum</name>
    <name type="common">Common tobacco</name>
    <dbReference type="NCBI Taxonomy" id="4097"/>
    <lineage>
        <taxon>Eukaryota</taxon>
        <taxon>Viridiplantae</taxon>
        <taxon>Streptophyta</taxon>
        <taxon>Embryophyta</taxon>
        <taxon>Tracheophyta</taxon>
        <taxon>Spermatophyta</taxon>
        <taxon>Magnoliopsida</taxon>
        <taxon>eudicotyledons</taxon>
        <taxon>Gunneridae</taxon>
        <taxon>Pentapetalae</taxon>
        <taxon>asterids</taxon>
        <taxon>lamiids</taxon>
        <taxon>Solanales</taxon>
        <taxon>Solanaceae</taxon>
        <taxon>Nicotianoideae</taxon>
        <taxon>Nicotianeae</taxon>
        <taxon>Nicotiana</taxon>
    </lineage>
</organism>
<dbReference type="InterPro" id="IPR050796">
    <property type="entry name" value="SCF_F-box_component"/>
</dbReference>
<dbReference type="SMART" id="SM00256">
    <property type="entry name" value="FBOX"/>
    <property type="match status" value="1"/>
</dbReference>
<keyword evidence="2" id="KW-1185">Reference proteome</keyword>
<gene>
    <name evidence="3" type="primary">LOC107789179</name>
</gene>
<dbReference type="KEGG" id="nta:107789179"/>
<dbReference type="GeneID" id="107789179"/>
<dbReference type="InterPro" id="IPR017451">
    <property type="entry name" value="F-box-assoc_interact_dom"/>
</dbReference>
<dbReference type="OrthoDB" id="1304908at2759"/>
<dbReference type="PANTHER" id="PTHR31672">
    <property type="entry name" value="BNACNNG10540D PROTEIN"/>
    <property type="match status" value="1"/>
</dbReference>
<dbReference type="RefSeq" id="XP_016466440.1">
    <property type="nucleotide sequence ID" value="XM_016610954.1"/>
</dbReference>
<name>A0A1S3ZPI2_TOBAC</name>
<feature type="domain" description="F-box" evidence="1">
    <location>
        <begin position="6"/>
        <end position="52"/>
    </location>
</feature>
<dbReference type="NCBIfam" id="TIGR01640">
    <property type="entry name" value="F_box_assoc_1"/>
    <property type="match status" value="1"/>
</dbReference>
<reference evidence="3" key="2">
    <citation type="submission" date="2025-08" db="UniProtKB">
        <authorList>
            <consortium name="RefSeq"/>
        </authorList>
    </citation>
    <scope>IDENTIFICATION</scope>
    <source>
        <tissue evidence="3">Leaf</tissue>
    </source>
</reference>
<dbReference type="SUPFAM" id="SSF81383">
    <property type="entry name" value="F-box domain"/>
    <property type="match status" value="1"/>
</dbReference>
<dbReference type="AlphaFoldDB" id="A0A1S3ZPI2"/>
<protein>
    <submittedName>
        <fullName evidence="3">F-box protein At3g10430</fullName>
    </submittedName>
</protein>
<dbReference type="InterPro" id="IPR036047">
    <property type="entry name" value="F-box-like_dom_sf"/>
</dbReference>
<accession>A0A1S3ZPI2</accession>
<dbReference type="RefSeq" id="XP_016466440.1">
    <property type="nucleotide sequence ID" value="XM_016610954.2"/>
</dbReference>
<dbReference type="PaxDb" id="4097-A0A1S3ZPI2"/>
<sequence>MAATRDNDGRAFPEDLAMEILLRLPVESLLRFKCVCKNWYEIIKSRSFIREHMNWSGKNKPPEILIYDHSAPDDSPPITLISISDAAVVHENPDYLQRFRGMTYFLGSVDGLFLLERVIDGSIFNISLAMWNPATREVRPLPSPEFKLQPSFRQRGCNFGFGLDPTTDDYKVVWFRSFWDNIRNRRVPQAYAAVYSCSRDSWRILQPENHDIFIYKYCIEALGTAYLNGAYYWLLKGERCKCSILSFDFGKEVFVEIGGPDAPRPIIGG</sequence>
<evidence type="ECO:0000313" key="2">
    <source>
        <dbReference type="Proteomes" id="UP000790787"/>
    </source>
</evidence>
<evidence type="ECO:0000259" key="1">
    <source>
        <dbReference type="PROSITE" id="PS50181"/>
    </source>
</evidence>
<dbReference type="OMA" id="NISLAMW"/>
<dbReference type="Pfam" id="PF00646">
    <property type="entry name" value="F-box"/>
    <property type="match status" value="1"/>
</dbReference>
<dbReference type="PANTHER" id="PTHR31672:SF13">
    <property type="entry name" value="F-BOX PROTEIN CPR30-LIKE"/>
    <property type="match status" value="1"/>
</dbReference>